<gene>
    <name evidence="2" type="ORF">WKV53_08095</name>
</gene>
<keyword evidence="3" id="KW-1185">Reference proteome</keyword>
<protein>
    <submittedName>
        <fullName evidence="2">DUF6602 domain-containing protein</fullName>
    </submittedName>
</protein>
<dbReference type="InterPro" id="IPR046537">
    <property type="entry name" value="DUF6602"/>
</dbReference>
<dbReference type="Pfam" id="PF20247">
    <property type="entry name" value="DUF6602"/>
    <property type="match status" value="1"/>
</dbReference>
<accession>A0ABU9AS95</accession>
<evidence type="ECO:0000313" key="3">
    <source>
        <dbReference type="Proteomes" id="UP001371305"/>
    </source>
</evidence>
<reference evidence="2 3" key="1">
    <citation type="submission" date="2024-04" db="EMBL/GenBank/DDBJ databases">
        <title>Luteolibacter sp. isolated from soil.</title>
        <authorList>
            <person name="An J."/>
        </authorList>
    </citation>
    <scope>NUCLEOTIDE SEQUENCE [LARGE SCALE GENOMIC DNA]</scope>
    <source>
        <strain evidence="2 3">Y139</strain>
    </source>
</reference>
<sequence length="255" mass="29151">MDPKFHFESLTQELESLKNRVRHFIDHRHPPTDGEWKESVLRSMLAQRLPDTVKVGRGFILRRDQPSSQCDVLLYRSDHPIPFCDGDCVFISEDAVLGVIEVKTRLDKDEFRQALGKLADIGAAFTRRGELPILGLFSYEKQGDARKWFSEIIPRICDTSLRKVDLVSVGCDHFAKWWQHDPSTAAPTNTTNRHAYAKWHSYTLRRMAAGYFIANVIDIVTGGLASRNDSIWFPGEGKEEIGQRQIINPEFNPNP</sequence>
<dbReference type="RefSeq" id="WP_341404042.1">
    <property type="nucleotide sequence ID" value="NZ_JBBUKT010000002.1"/>
</dbReference>
<comment type="caution">
    <text evidence="2">The sequence shown here is derived from an EMBL/GenBank/DDBJ whole genome shotgun (WGS) entry which is preliminary data.</text>
</comment>
<evidence type="ECO:0000313" key="2">
    <source>
        <dbReference type="EMBL" id="MEK7950453.1"/>
    </source>
</evidence>
<dbReference type="EMBL" id="JBBUKT010000002">
    <property type="protein sequence ID" value="MEK7950453.1"/>
    <property type="molecule type" value="Genomic_DNA"/>
</dbReference>
<dbReference type="CDD" id="cd21173">
    <property type="entry name" value="NucC-like"/>
    <property type="match status" value="1"/>
</dbReference>
<name>A0ABU9AS95_9BACT</name>
<feature type="domain" description="DUF6602" evidence="1">
    <location>
        <begin position="27"/>
        <end position="121"/>
    </location>
</feature>
<dbReference type="Proteomes" id="UP001371305">
    <property type="component" value="Unassembled WGS sequence"/>
</dbReference>
<evidence type="ECO:0000259" key="1">
    <source>
        <dbReference type="Pfam" id="PF20247"/>
    </source>
</evidence>
<organism evidence="2 3">
    <name type="scientific">Luteolibacter soli</name>
    <dbReference type="NCBI Taxonomy" id="3135280"/>
    <lineage>
        <taxon>Bacteria</taxon>
        <taxon>Pseudomonadati</taxon>
        <taxon>Verrucomicrobiota</taxon>
        <taxon>Verrucomicrobiia</taxon>
        <taxon>Verrucomicrobiales</taxon>
        <taxon>Verrucomicrobiaceae</taxon>
        <taxon>Luteolibacter</taxon>
    </lineage>
</organism>
<proteinExistence type="predicted"/>